<organism evidence="1 2">
    <name type="scientific">Pontibacter ruber</name>
    <dbReference type="NCBI Taxonomy" id="1343895"/>
    <lineage>
        <taxon>Bacteria</taxon>
        <taxon>Pseudomonadati</taxon>
        <taxon>Bacteroidota</taxon>
        <taxon>Cytophagia</taxon>
        <taxon>Cytophagales</taxon>
        <taxon>Hymenobacteraceae</taxon>
        <taxon>Pontibacter</taxon>
    </lineage>
</organism>
<proteinExistence type="predicted"/>
<dbReference type="Gene3D" id="1.10.3620.10">
    <property type="entry name" value="YdcF like domain"/>
    <property type="match status" value="1"/>
</dbReference>
<sequence length="48" mass="5281">MGEVPRLRNDKNGYGPNGKNFIVAVDIPADVFAAYDELSSSFGDYIRT</sequence>
<comment type="caution">
    <text evidence="1">The sequence shown here is derived from an EMBL/GenBank/DDBJ whole genome shotgun (WGS) entry which is preliminary data.</text>
</comment>
<dbReference type="EMBL" id="JBHUIM010000001">
    <property type="protein sequence ID" value="MFD2245711.1"/>
    <property type="molecule type" value="Genomic_DNA"/>
</dbReference>
<gene>
    <name evidence="1" type="ORF">ACFSKP_05560</name>
</gene>
<reference evidence="2" key="1">
    <citation type="journal article" date="2019" name="Int. J. Syst. Evol. Microbiol.">
        <title>The Global Catalogue of Microorganisms (GCM) 10K type strain sequencing project: providing services to taxonomists for standard genome sequencing and annotation.</title>
        <authorList>
            <consortium name="The Broad Institute Genomics Platform"/>
            <consortium name="The Broad Institute Genome Sequencing Center for Infectious Disease"/>
            <person name="Wu L."/>
            <person name="Ma J."/>
        </authorList>
    </citation>
    <scope>NUCLEOTIDE SEQUENCE [LARGE SCALE GENOMIC DNA]</scope>
    <source>
        <strain evidence="2">CGMCC 4.1782</strain>
    </source>
</reference>
<dbReference type="RefSeq" id="WP_250427363.1">
    <property type="nucleotide sequence ID" value="NZ_JALPRR010000001.1"/>
</dbReference>
<evidence type="ECO:0000313" key="2">
    <source>
        <dbReference type="Proteomes" id="UP001597374"/>
    </source>
</evidence>
<protein>
    <submittedName>
        <fullName evidence="1">Uncharacterized protein</fullName>
    </submittedName>
</protein>
<keyword evidence="2" id="KW-1185">Reference proteome</keyword>
<accession>A0ABW5CTF2</accession>
<evidence type="ECO:0000313" key="1">
    <source>
        <dbReference type="EMBL" id="MFD2245711.1"/>
    </source>
</evidence>
<name>A0ABW5CTF2_9BACT</name>
<dbReference type="Proteomes" id="UP001597374">
    <property type="component" value="Unassembled WGS sequence"/>
</dbReference>